<dbReference type="GO" id="GO:0061630">
    <property type="term" value="F:ubiquitin protein ligase activity"/>
    <property type="evidence" value="ECO:0007669"/>
    <property type="project" value="TreeGrafter"/>
</dbReference>
<evidence type="ECO:0000256" key="2">
    <source>
        <dbReference type="PROSITE-ProRule" id="PRU00504"/>
    </source>
</evidence>
<dbReference type="CDD" id="cd05819">
    <property type="entry name" value="NHL"/>
    <property type="match status" value="1"/>
</dbReference>
<accession>A0A819VAB8</accession>
<dbReference type="EMBL" id="CAJOAX010012102">
    <property type="protein sequence ID" value="CAF4106042.1"/>
    <property type="molecule type" value="Genomic_DNA"/>
</dbReference>
<dbReference type="GO" id="GO:0008270">
    <property type="term" value="F:zinc ion binding"/>
    <property type="evidence" value="ECO:0007669"/>
    <property type="project" value="UniProtKB-KW"/>
</dbReference>
<dbReference type="AlphaFoldDB" id="A0A819VAB8"/>
<dbReference type="Proteomes" id="UP000663823">
    <property type="component" value="Unassembled WGS sequence"/>
</dbReference>
<protein>
    <submittedName>
        <fullName evidence="3">Uncharacterized protein</fullName>
    </submittedName>
</protein>
<dbReference type="InterPro" id="IPR011042">
    <property type="entry name" value="6-blade_b-propeller_TolB-like"/>
</dbReference>
<dbReference type="PANTHER" id="PTHR24104">
    <property type="entry name" value="E3 UBIQUITIN-PROTEIN LIGASE NHLRC1-RELATED"/>
    <property type="match status" value="1"/>
</dbReference>
<dbReference type="GO" id="GO:0000209">
    <property type="term" value="P:protein polyubiquitination"/>
    <property type="evidence" value="ECO:0007669"/>
    <property type="project" value="TreeGrafter"/>
</dbReference>
<comment type="caution">
    <text evidence="3">The sequence shown here is derived from an EMBL/GenBank/DDBJ whole genome shotgun (WGS) entry which is preliminary data.</text>
</comment>
<evidence type="ECO:0000313" key="4">
    <source>
        <dbReference type="Proteomes" id="UP000663823"/>
    </source>
</evidence>
<keyword evidence="1" id="KW-0677">Repeat</keyword>
<feature type="repeat" description="NHL" evidence="2">
    <location>
        <begin position="166"/>
        <end position="203"/>
    </location>
</feature>
<dbReference type="InterPro" id="IPR050952">
    <property type="entry name" value="TRIM-NHL_E3_ligases"/>
</dbReference>
<feature type="repeat" description="NHL" evidence="2">
    <location>
        <begin position="24"/>
        <end position="60"/>
    </location>
</feature>
<dbReference type="SUPFAM" id="SSF101898">
    <property type="entry name" value="NHL repeat"/>
    <property type="match status" value="1"/>
</dbReference>
<evidence type="ECO:0000256" key="1">
    <source>
        <dbReference type="ARBA" id="ARBA00022737"/>
    </source>
</evidence>
<dbReference type="GO" id="GO:0043161">
    <property type="term" value="P:proteasome-mediated ubiquitin-dependent protein catabolic process"/>
    <property type="evidence" value="ECO:0007669"/>
    <property type="project" value="TreeGrafter"/>
</dbReference>
<organism evidence="3 4">
    <name type="scientific">Rotaria sordida</name>
    <dbReference type="NCBI Taxonomy" id="392033"/>
    <lineage>
        <taxon>Eukaryota</taxon>
        <taxon>Metazoa</taxon>
        <taxon>Spiralia</taxon>
        <taxon>Gnathifera</taxon>
        <taxon>Rotifera</taxon>
        <taxon>Eurotatoria</taxon>
        <taxon>Bdelloidea</taxon>
        <taxon>Philodinida</taxon>
        <taxon>Philodinidae</taxon>
        <taxon>Rotaria</taxon>
    </lineage>
</organism>
<dbReference type="PROSITE" id="PS51125">
    <property type="entry name" value="NHL"/>
    <property type="match status" value="2"/>
</dbReference>
<name>A0A819VAB8_9BILA</name>
<proteinExistence type="predicted"/>
<sequence length="308" mass="33879">IFNIPADARWVQNGVTVAGGHGGGNATNQLYWPSGLFVDDDQTIVIADYYNHRIIQWKKGDTNGQVVAGGNGRGNQLDQLNEPTDVLIDKETDSLIICDRDNRRVVRWSRRSGTTQGEILIDNIRCLGLAMDDQRYLYISDTDKDEVKRYQIGDKNGTLVAGGNDKGAGLNQLNFPTYIFVDQQQTVYVSDWNNHRVMKWNNGAKEGIVVAGGQGQGKARTQLSYPQGLSAGSQRISIGRFGSDIRLVAEVKAPNEQDLATTIRSFFSKHHWKNCLGDVNEALGPPFSKCCVAIDFTTAPTPSHGPLP</sequence>
<dbReference type="Pfam" id="PF01436">
    <property type="entry name" value="NHL"/>
    <property type="match status" value="1"/>
</dbReference>
<gene>
    <name evidence="3" type="ORF">OTI717_LOCUS34320</name>
</gene>
<dbReference type="PANTHER" id="PTHR24104:SF25">
    <property type="entry name" value="PROTEIN LIN-41"/>
    <property type="match status" value="1"/>
</dbReference>
<reference evidence="3" key="1">
    <citation type="submission" date="2021-02" db="EMBL/GenBank/DDBJ databases">
        <authorList>
            <person name="Nowell W R."/>
        </authorList>
    </citation>
    <scope>NUCLEOTIDE SEQUENCE</scope>
</reference>
<feature type="non-terminal residue" evidence="3">
    <location>
        <position position="1"/>
    </location>
</feature>
<evidence type="ECO:0000313" key="3">
    <source>
        <dbReference type="EMBL" id="CAF4106042.1"/>
    </source>
</evidence>
<dbReference type="InterPro" id="IPR001258">
    <property type="entry name" value="NHL_repeat"/>
</dbReference>
<dbReference type="Gene3D" id="2.120.10.30">
    <property type="entry name" value="TolB, C-terminal domain"/>
    <property type="match status" value="2"/>
</dbReference>